<evidence type="ECO:0000256" key="2">
    <source>
        <dbReference type="ARBA" id="ARBA00022598"/>
    </source>
</evidence>
<organism evidence="8 9">
    <name type="scientific">Dietzia aerolata</name>
    <dbReference type="NCBI Taxonomy" id="595984"/>
    <lineage>
        <taxon>Bacteria</taxon>
        <taxon>Bacillati</taxon>
        <taxon>Actinomycetota</taxon>
        <taxon>Actinomycetes</taxon>
        <taxon>Mycobacteriales</taxon>
        <taxon>Dietziaceae</taxon>
        <taxon>Dietzia</taxon>
    </lineage>
</organism>
<dbReference type="Proteomes" id="UP001589700">
    <property type="component" value="Unassembled WGS sequence"/>
</dbReference>
<dbReference type="InterPro" id="IPR045851">
    <property type="entry name" value="AMP-bd_C_sf"/>
</dbReference>
<feature type="domain" description="AMP-binding enzyme C-terminal" evidence="7">
    <location>
        <begin position="467"/>
        <end position="544"/>
    </location>
</feature>
<evidence type="ECO:0000313" key="8">
    <source>
        <dbReference type="EMBL" id="MFB9259551.1"/>
    </source>
</evidence>
<evidence type="ECO:0000256" key="1">
    <source>
        <dbReference type="ARBA" id="ARBA00006432"/>
    </source>
</evidence>
<dbReference type="RefSeq" id="WP_182632515.1">
    <property type="nucleotide sequence ID" value="NZ_JAALDM010000151.1"/>
</dbReference>
<dbReference type="InterPro" id="IPR042099">
    <property type="entry name" value="ANL_N_sf"/>
</dbReference>
<keyword evidence="2" id="KW-0436">Ligase</keyword>
<dbReference type="InterPro" id="IPR025110">
    <property type="entry name" value="AMP-bd_C"/>
</dbReference>
<keyword evidence="4" id="KW-0067">ATP-binding</keyword>
<name>A0ABV5JP68_9ACTN</name>
<sequence>MPPLSTEATEKFRAARDFLQAHAEDYDAARAGFSWPELDEWNWALNWFDVQAEGNTDPALWIVEENDGGGAPTEAKYSFDEIRIRSDRTANWLRERGVEPGDRILLMLANQVELWDVMLAVIKLGAVVIPATTLLAEGDLRDRISRGGISHVIARSELADRFDAISGDYQRISVGGAAEGWTDIAAAMDASPDFQPSHTTRADDTLLLYFTSGTTSKPKLVEHTHASYPAGHLSTMYWIGLQPGDVHLNVSSPGWAKHAWSNVFTPWIAGSCVFIYNYSRFDATAMMREMDRCGVTSLCCPPTVWRMLIQADLGQLQNPPRLAVGAGEPLNPEVIGRVRDAWGVTIRDGFGQTETTVQIANTPGQPIKDGSMGRPCPGFDVALVDPATGEEVTEDGAEGEICLRLDPRPLGLMVGYHGDAERTDAAYADGFYHTGDVGSRDAEGYITYVGRTDDVFKSSDYRISPFELESVLLEHPAVAEAAVVPSPDPVRLSVPKAFVVLAGGWAPDEGTAREIFEYSRTHLAGYKRIRRLQFTDLPKTISGKIRRVELRKGESDNGPSVDFPGEFREDALR</sequence>
<dbReference type="Gene3D" id="3.40.50.12780">
    <property type="entry name" value="N-terminal domain of ligase-like"/>
    <property type="match status" value="1"/>
</dbReference>
<accession>A0ABV5JP68</accession>
<gene>
    <name evidence="8" type="ORF">ACFFVD_07030</name>
</gene>
<dbReference type="InterPro" id="IPR020845">
    <property type="entry name" value="AMP-binding_CS"/>
</dbReference>
<evidence type="ECO:0000256" key="4">
    <source>
        <dbReference type="ARBA" id="ARBA00022840"/>
    </source>
</evidence>
<evidence type="ECO:0000256" key="5">
    <source>
        <dbReference type="SAM" id="MobiDB-lite"/>
    </source>
</evidence>
<dbReference type="SUPFAM" id="SSF56801">
    <property type="entry name" value="Acetyl-CoA synthetase-like"/>
    <property type="match status" value="1"/>
</dbReference>
<reference evidence="8 9" key="1">
    <citation type="submission" date="2024-09" db="EMBL/GenBank/DDBJ databases">
        <authorList>
            <person name="Sun Q."/>
            <person name="Mori K."/>
        </authorList>
    </citation>
    <scope>NUCLEOTIDE SEQUENCE [LARGE SCALE GENOMIC DNA]</scope>
    <source>
        <strain evidence="8 9">CCM 7659</strain>
    </source>
</reference>
<dbReference type="InterPro" id="IPR051087">
    <property type="entry name" value="Mitochondrial_ACSM"/>
</dbReference>
<dbReference type="PANTHER" id="PTHR43605:SF10">
    <property type="entry name" value="ACYL-COA SYNTHETASE MEDIUM CHAIN FAMILY MEMBER 3"/>
    <property type="match status" value="1"/>
</dbReference>
<dbReference type="Pfam" id="PF13193">
    <property type="entry name" value="AMP-binding_C"/>
    <property type="match status" value="1"/>
</dbReference>
<comment type="caution">
    <text evidence="8">The sequence shown here is derived from an EMBL/GenBank/DDBJ whole genome shotgun (WGS) entry which is preliminary data.</text>
</comment>
<dbReference type="PROSITE" id="PS00455">
    <property type="entry name" value="AMP_BINDING"/>
    <property type="match status" value="1"/>
</dbReference>
<evidence type="ECO:0000259" key="6">
    <source>
        <dbReference type="Pfam" id="PF00501"/>
    </source>
</evidence>
<dbReference type="InterPro" id="IPR000873">
    <property type="entry name" value="AMP-dep_synth/lig_dom"/>
</dbReference>
<dbReference type="EMBL" id="JBHMDY010000004">
    <property type="protein sequence ID" value="MFB9259551.1"/>
    <property type="molecule type" value="Genomic_DNA"/>
</dbReference>
<dbReference type="Gene3D" id="3.30.300.30">
    <property type="match status" value="1"/>
</dbReference>
<evidence type="ECO:0000313" key="9">
    <source>
        <dbReference type="Proteomes" id="UP001589700"/>
    </source>
</evidence>
<keyword evidence="3" id="KW-0547">Nucleotide-binding</keyword>
<feature type="domain" description="AMP-dependent synthetase/ligase" evidence="6">
    <location>
        <begin position="74"/>
        <end position="416"/>
    </location>
</feature>
<proteinExistence type="inferred from homology"/>
<keyword evidence="9" id="KW-1185">Reference proteome</keyword>
<evidence type="ECO:0000259" key="7">
    <source>
        <dbReference type="Pfam" id="PF13193"/>
    </source>
</evidence>
<dbReference type="PANTHER" id="PTHR43605">
    <property type="entry name" value="ACYL-COENZYME A SYNTHETASE"/>
    <property type="match status" value="1"/>
</dbReference>
<feature type="region of interest" description="Disordered" evidence="5">
    <location>
        <begin position="553"/>
        <end position="573"/>
    </location>
</feature>
<protein>
    <submittedName>
        <fullName evidence="8">AMP-binding protein</fullName>
    </submittedName>
</protein>
<comment type="similarity">
    <text evidence="1">Belongs to the ATP-dependent AMP-binding enzyme family.</text>
</comment>
<dbReference type="Pfam" id="PF00501">
    <property type="entry name" value="AMP-binding"/>
    <property type="match status" value="1"/>
</dbReference>
<evidence type="ECO:0000256" key="3">
    <source>
        <dbReference type="ARBA" id="ARBA00022741"/>
    </source>
</evidence>